<dbReference type="GO" id="GO:0005840">
    <property type="term" value="C:ribosome"/>
    <property type="evidence" value="ECO:0007669"/>
    <property type="project" value="UniProtKB-KW"/>
</dbReference>
<dbReference type="Pfam" id="PF01282">
    <property type="entry name" value="Ribosomal_S24e"/>
    <property type="match status" value="1"/>
</dbReference>
<keyword evidence="1 3" id="KW-0689">Ribosomal protein</keyword>
<evidence type="ECO:0000313" key="5">
    <source>
        <dbReference type="EMBL" id="TDA39384.1"/>
    </source>
</evidence>
<dbReference type="EMBL" id="QNVI01000028">
    <property type="protein sequence ID" value="TDA39384.1"/>
    <property type="molecule type" value="Genomic_DNA"/>
</dbReference>
<dbReference type="Proteomes" id="UP000317265">
    <property type="component" value="Unassembled WGS sequence"/>
</dbReference>
<evidence type="ECO:0000256" key="1">
    <source>
        <dbReference type="ARBA" id="ARBA00022980"/>
    </source>
</evidence>
<dbReference type="GO" id="GO:0003735">
    <property type="term" value="F:structural constituent of ribosome"/>
    <property type="evidence" value="ECO:0007669"/>
    <property type="project" value="InterPro"/>
</dbReference>
<evidence type="ECO:0000256" key="2">
    <source>
        <dbReference type="ARBA" id="ARBA00023274"/>
    </source>
</evidence>
<dbReference type="Proteomes" id="UP000316080">
    <property type="component" value="Unassembled WGS sequence"/>
</dbReference>
<organism evidence="4 6">
    <name type="scientific">Thermoproteota archaeon</name>
    <dbReference type="NCBI Taxonomy" id="2056631"/>
    <lineage>
        <taxon>Archaea</taxon>
        <taxon>Thermoproteota</taxon>
    </lineage>
</organism>
<dbReference type="AlphaFoldDB" id="A0A520KEI9"/>
<evidence type="ECO:0000313" key="6">
    <source>
        <dbReference type="Proteomes" id="UP000316080"/>
    </source>
</evidence>
<dbReference type="GO" id="GO:0006412">
    <property type="term" value="P:translation"/>
    <property type="evidence" value="ECO:0007669"/>
    <property type="project" value="UniProtKB-UniRule"/>
</dbReference>
<dbReference type="EMBL" id="RXIH01000041">
    <property type="protein sequence ID" value="RZN55546.1"/>
    <property type="molecule type" value="Genomic_DNA"/>
</dbReference>
<dbReference type="HAMAP" id="MF_00545">
    <property type="entry name" value="Ribosomal_eS24"/>
    <property type="match status" value="1"/>
</dbReference>
<dbReference type="InterPro" id="IPR001976">
    <property type="entry name" value="Ribosomal_eS24"/>
</dbReference>
<dbReference type="SUPFAM" id="SSF54189">
    <property type="entry name" value="Ribosomal proteins S24e, L23 and L15e"/>
    <property type="match status" value="1"/>
</dbReference>
<dbReference type="InterPro" id="IPR053709">
    <property type="entry name" value="eRP_eS24_sf"/>
</dbReference>
<dbReference type="GO" id="GO:1990904">
    <property type="term" value="C:ribonucleoprotein complex"/>
    <property type="evidence" value="ECO:0007669"/>
    <property type="project" value="UniProtKB-KW"/>
</dbReference>
<reference evidence="5 7" key="1">
    <citation type="journal article" date="2019" name="Nat. Microbiol.">
        <title>Expanding anaerobic alkane metabolism in the domain of Archaea.</title>
        <authorList>
            <person name="Wang Y."/>
            <person name="Wegener G."/>
            <person name="Hou J."/>
            <person name="Wang F."/>
            <person name="Xiao X."/>
        </authorList>
    </citation>
    <scope>NUCLEOTIDE SEQUENCE [LARGE SCALE GENOMIC DNA]</scope>
    <source>
        <strain evidence="5">WYZ-LMO11</strain>
    </source>
</reference>
<proteinExistence type="inferred from homology"/>
<sequence length="105" mass="12173">MSSEGVQISIIDDKYNSVIKRRELKLEIVSKSTPSRDSLRKILADFFKVPIECLFVISCITSFGTNTSICRVHIYNDAEYGKKIEPKHIQLRNLPREERKKLMSK</sequence>
<comment type="caution">
    <text evidence="4">The sequence shown here is derived from an EMBL/GenBank/DDBJ whole genome shotgun (WGS) entry which is preliminary data.</text>
</comment>
<evidence type="ECO:0000313" key="4">
    <source>
        <dbReference type="EMBL" id="RZN55546.1"/>
    </source>
</evidence>
<protein>
    <recommendedName>
        <fullName evidence="3">Small ribosomal subunit protein eS24</fullName>
    </recommendedName>
</protein>
<comment type="similarity">
    <text evidence="3">Belongs to the eukaryotic ribosomal protein eS24 family.</text>
</comment>
<keyword evidence="2 3" id="KW-0687">Ribonucleoprotein</keyword>
<evidence type="ECO:0000313" key="7">
    <source>
        <dbReference type="Proteomes" id="UP000317265"/>
    </source>
</evidence>
<gene>
    <name evidence="3" type="primary">rps24e</name>
    <name evidence="5" type="ORF">DSO09_02345</name>
    <name evidence="4" type="ORF">EF809_05025</name>
</gene>
<accession>A0A520KEI9</accession>
<evidence type="ECO:0000256" key="3">
    <source>
        <dbReference type="HAMAP-Rule" id="MF_00545"/>
    </source>
</evidence>
<reference evidence="4 6" key="2">
    <citation type="journal article" date="2019" name="Nat. Microbiol.">
        <title>Wide diversity of methane and short-chain alkane metabolisms in uncultured archaea.</title>
        <authorList>
            <person name="Borrel G."/>
            <person name="Adam P.S."/>
            <person name="McKay L.J."/>
            <person name="Chen L.X."/>
            <person name="Sierra-Garcia I.N."/>
            <person name="Sieber C.M."/>
            <person name="Letourneur Q."/>
            <person name="Ghozlane A."/>
            <person name="Andersen G.L."/>
            <person name="Li W.J."/>
            <person name="Hallam S.J."/>
            <person name="Muyzer G."/>
            <person name="de Oliveira V.M."/>
            <person name="Inskeep W.P."/>
            <person name="Banfield J.F."/>
            <person name="Gribaldo S."/>
        </authorList>
    </citation>
    <scope>NUCLEOTIDE SEQUENCE [LARGE SCALE GENOMIC DNA]</scope>
    <source>
        <strain evidence="4">Verst-YHS</strain>
    </source>
</reference>
<dbReference type="InterPro" id="IPR012678">
    <property type="entry name" value="Ribosomal_uL23/eL15/eS24_sf"/>
</dbReference>
<dbReference type="PANTHER" id="PTHR10496">
    <property type="entry name" value="40S RIBOSOMAL PROTEIN S24"/>
    <property type="match status" value="1"/>
</dbReference>
<name>A0A520KEI9_9CREN</name>
<dbReference type="Gene3D" id="3.30.70.3370">
    <property type="match status" value="1"/>
</dbReference>